<evidence type="ECO:0000313" key="2">
    <source>
        <dbReference type="Proteomes" id="UP001500943"/>
    </source>
</evidence>
<keyword evidence="2" id="KW-1185">Reference proteome</keyword>
<dbReference type="Proteomes" id="UP001500943">
    <property type="component" value="Unassembled WGS sequence"/>
</dbReference>
<proteinExistence type="predicted"/>
<dbReference type="InterPro" id="IPR029068">
    <property type="entry name" value="Glyas_Bleomycin-R_OHBP_Dase"/>
</dbReference>
<organism evidence="1 2">
    <name type="scientific">Rhodoglobus aureus</name>
    <dbReference type="NCBI Taxonomy" id="191497"/>
    <lineage>
        <taxon>Bacteria</taxon>
        <taxon>Bacillati</taxon>
        <taxon>Actinomycetota</taxon>
        <taxon>Actinomycetes</taxon>
        <taxon>Micrococcales</taxon>
        <taxon>Microbacteriaceae</taxon>
        <taxon>Rhodoglobus</taxon>
    </lineage>
</organism>
<gene>
    <name evidence="1" type="ORF">GCM10009655_09800</name>
</gene>
<dbReference type="SUPFAM" id="SSF54593">
    <property type="entry name" value="Glyoxalase/Bleomycin resistance protein/Dihydroxybiphenyl dioxygenase"/>
    <property type="match status" value="1"/>
</dbReference>
<reference evidence="1 2" key="1">
    <citation type="journal article" date="2019" name="Int. J. Syst. Evol. Microbiol.">
        <title>The Global Catalogue of Microorganisms (GCM) 10K type strain sequencing project: providing services to taxonomists for standard genome sequencing and annotation.</title>
        <authorList>
            <consortium name="The Broad Institute Genomics Platform"/>
            <consortium name="The Broad Institute Genome Sequencing Center for Infectious Disease"/>
            <person name="Wu L."/>
            <person name="Ma J."/>
        </authorList>
    </citation>
    <scope>NUCLEOTIDE SEQUENCE [LARGE SCALE GENOMIC DNA]</scope>
    <source>
        <strain evidence="1 2">JCM 12762</strain>
    </source>
</reference>
<evidence type="ECO:0000313" key="1">
    <source>
        <dbReference type="EMBL" id="GAA1212562.1"/>
    </source>
</evidence>
<evidence type="ECO:0008006" key="3">
    <source>
        <dbReference type="Google" id="ProtNLM"/>
    </source>
</evidence>
<accession>A0ABN1VI80</accession>
<comment type="caution">
    <text evidence="1">The sequence shown here is derived from an EMBL/GenBank/DDBJ whole genome shotgun (WGS) entry which is preliminary data.</text>
</comment>
<dbReference type="Gene3D" id="3.10.180.10">
    <property type="entry name" value="2,3-Dihydroxybiphenyl 1,2-Dioxygenase, domain 1"/>
    <property type="match status" value="1"/>
</dbReference>
<protein>
    <recommendedName>
        <fullName evidence="3">VOC domain-containing protein</fullName>
    </recommendedName>
</protein>
<dbReference type="EMBL" id="BAAAKW010000017">
    <property type="protein sequence ID" value="GAA1212562.1"/>
    <property type="molecule type" value="Genomic_DNA"/>
</dbReference>
<sequence length="101" mass="10624">MDMAPASILTVVADPSGAVLGATQPLGGKGAQLVNEPSTLTMNTLSTPDPAAVADFYREVFGWHLQQSGSRTLWQLPQYVGGEAVFADLDGSEFTVSQLRA</sequence>
<name>A0ABN1VI80_9MICO</name>